<gene>
    <name evidence="1" type="ORF">SDC9_56973</name>
</gene>
<reference evidence="1" key="1">
    <citation type="submission" date="2019-08" db="EMBL/GenBank/DDBJ databases">
        <authorList>
            <person name="Kucharzyk K."/>
            <person name="Murdoch R.W."/>
            <person name="Higgins S."/>
            <person name="Loffler F."/>
        </authorList>
    </citation>
    <scope>NUCLEOTIDE SEQUENCE</scope>
</reference>
<sequence length="62" mass="7195">MKKDINNIKTLTLCQNVPCNELENLKILVYENDSLASVMDAYNYGVIQGKRMERAKKAKYRN</sequence>
<protein>
    <submittedName>
        <fullName evidence="1">Uncharacterized protein</fullName>
    </submittedName>
</protein>
<dbReference type="AlphaFoldDB" id="A0A644X3B2"/>
<evidence type="ECO:0000313" key="1">
    <source>
        <dbReference type="EMBL" id="MPM10640.1"/>
    </source>
</evidence>
<comment type="caution">
    <text evidence="1">The sequence shown here is derived from an EMBL/GenBank/DDBJ whole genome shotgun (WGS) entry which is preliminary data.</text>
</comment>
<proteinExistence type="predicted"/>
<dbReference type="EMBL" id="VSSQ01001720">
    <property type="protein sequence ID" value="MPM10640.1"/>
    <property type="molecule type" value="Genomic_DNA"/>
</dbReference>
<organism evidence="1">
    <name type="scientific">bioreactor metagenome</name>
    <dbReference type="NCBI Taxonomy" id="1076179"/>
    <lineage>
        <taxon>unclassified sequences</taxon>
        <taxon>metagenomes</taxon>
        <taxon>ecological metagenomes</taxon>
    </lineage>
</organism>
<accession>A0A644X3B2</accession>
<name>A0A644X3B2_9ZZZZ</name>